<evidence type="ECO:0000313" key="1">
    <source>
        <dbReference type="EMBL" id="QCI58547.1"/>
    </source>
</evidence>
<gene>
    <name evidence="1" type="ORF">EIO64_04365</name>
</gene>
<accession>A0A4D7AVU3</accession>
<reference evidence="2" key="1">
    <citation type="submission" date="2018-12" db="EMBL/GenBank/DDBJ databases">
        <title>Dusodibacter welbiota gen. nov., sp. nov., isolated from human faeces and emended description of the Oscillibacter genus.</title>
        <authorList>
            <person name="Le Roy T."/>
            <person name="Van der Smissen P."/>
            <person name="Delzenne N."/>
            <person name="Muccioli G."/>
            <person name="Collet J.F."/>
            <person name="Cani P.D."/>
        </authorList>
    </citation>
    <scope>NUCLEOTIDE SEQUENCE [LARGE SCALE GENOMIC DNA]</scope>
    <source>
        <strain evidence="2">J115</strain>
    </source>
</reference>
<protein>
    <submittedName>
        <fullName evidence="1">Uncharacterized protein</fullName>
    </submittedName>
</protein>
<keyword evidence="2" id="KW-1185">Reference proteome</keyword>
<dbReference type="Proteomes" id="UP000298642">
    <property type="component" value="Chromosome"/>
</dbReference>
<dbReference type="EMBL" id="CP034413">
    <property type="protein sequence ID" value="QCI58547.1"/>
    <property type="molecule type" value="Genomic_DNA"/>
</dbReference>
<dbReference type="AlphaFoldDB" id="A0A4D7AVU3"/>
<sequence length="111" mass="13248">MKVKKAGKRVFGAVMSAAEKKAMDMEIQRQLAEYDRKHIREIDALVLWELREQLGFGNKRLKKFYDNFSRGIEALIRRYEMEQGDDVWLCTYKLKEIGCDLEKWEKERGDQ</sequence>
<evidence type="ECO:0000313" key="2">
    <source>
        <dbReference type="Proteomes" id="UP000298642"/>
    </source>
</evidence>
<name>A0A4D7AVU3_9FIRM</name>
<dbReference type="RefSeq" id="WP_136890840.1">
    <property type="nucleotide sequence ID" value="NZ_CP034413.3"/>
</dbReference>
<proteinExistence type="predicted"/>
<dbReference type="KEGG" id="obj:EIO64_04365"/>
<organism evidence="1 2">
    <name type="scientific">Dysosmobacter welbionis</name>
    <dbReference type="NCBI Taxonomy" id="2093857"/>
    <lineage>
        <taxon>Bacteria</taxon>
        <taxon>Bacillati</taxon>
        <taxon>Bacillota</taxon>
        <taxon>Clostridia</taxon>
        <taxon>Eubacteriales</taxon>
        <taxon>Oscillospiraceae</taxon>
        <taxon>Dysosmobacter</taxon>
    </lineage>
</organism>